<comment type="caution">
    <text evidence="3">The sequence shown here is derived from an EMBL/GenBank/DDBJ whole genome shotgun (WGS) entry which is preliminary data.</text>
</comment>
<dbReference type="Pfam" id="PF07687">
    <property type="entry name" value="M20_dimer"/>
    <property type="match status" value="1"/>
</dbReference>
<organism evidence="3 4">
    <name type="scientific">Chromobacterium fluminis</name>
    <dbReference type="NCBI Taxonomy" id="3044269"/>
    <lineage>
        <taxon>Bacteria</taxon>
        <taxon>Pseudomonadati</taxon>
        <taxon>Pseudomonadota</taxon>
        <taxon>Betaproteobacteria</taxon>
        <taxon>Neisseriales</taxon>
        <taxon>Chromobacteriaceae</taxon>
        <taxon>Chromobacterium</taxon>
    </lineage>
</organism>
<dbReference type="NCBIfam" id="TIGR01891">
    <property type="entry name" value="amidohydrolases"/>
    <property type="match status" value="1"/>
</dbReference>
<gene>
    <name evidence="3" type="ORF">HA052_09385</name>
</gene>
<dbReference type="InterPro" id="IPR011650">
    <property type="entry name" value="Peptidase_M20_dimer"/>
</dbReference>
<dbReference type="SUPFAM" id="SSF55031">
    <property type="entry name" value="Bacterial exopeptidase dimerisation domain"/>
    <property type="match status" value="1"/>
</dbReference>
<accession>A0ABX0L8I1</accession>
<dbReference type="PANTHER" id="PTHR11014">
    <property type="entry name" value="PEPTIDASE M20 FAMILY MEMBER"/>
    <property type="match status" value="1"/>
</dbReference>
<reference evidence="3 4" key="1">
    <citation type="submission" date="2020-03" db="EMBL/GenBank/DDBJ databases">
        <title>Draft genome sequence of environmentally isolated cultures.</title>
        <authorList>
            <person name="Wilson H.S."/>
            <person name="De Leon M.E."/>
        </authorList>
    </citation>
    <scope>NUCLEOTIDE SEQUENCE [LARGE SCALE GENOMIC DNA]</scope>
    <source>
        <strain evidence="3 4">HSC-31F16</strain>
    </source>
</reference>
<dbReference type="EMBL" id="JAAOMA010000010">
    <property type="protein sequence ID" value="NHR05413.1"/>
    <property type="molecule type" value="Genomic_DNA"/>
</dbReference>
<evidence type="ECO:0000313" key="4">
    <source>
        <dbReference type="Proteomes" id="UP001515641"/>
    </source>
</evidence>
<sequence length="385" mass="41502">MPIRPAIQTLIPDMQAWRHQLHRQPEIAFQEHNTSEFVARKLRGWDIETHTGIGRTGVVGIIHGSLGSGPSIALRADIDALPIAEAGETAHRSCLPGVFHGCGHDGHTAILLGTACLLAQERRFRGRIVLIFQPAEEILQGSQSMLKDGLLQRFPFDEIYVLHNHPPIPAGSIGVRTGAQLASVDFFSIHITGVGSHGGTPHLSIDPIVVGATLVSALQTIISRSVDPLESAAISICRFQAGATANVIPEHALLEGTLRTLSRPVQQQALQRMRQICDGVALTHRCQIELALSGSTPPVINDPELTRHVIAAAQTVVGAAHLLEDITPIMAGDDVAEFLQLRPGCHFLLGQGGHMCHHPQYDFNDDVAPIGVAMFDQIVQRRLGA</sequence>
<dbReference type="Gene3D" id="3.40.630.10">
    <property type="entry name" value="Zn peptidases"/>
    <property type="match status" value="1"/>
</dbReference>
<evidence type="ECO:0000256" key="1">
    <source>
        <dbReference type="ARBA" id="ARBA00022801"/>
    </source>
</evidence>
<dbReference type="SUPFAM" id="SSF53187">
    <property type="entry name" value="Zn-dependent exopeptidases"/>
    <property type="match status" value="1"/>
</dbReference>
<dbReference type="Gene3D" id="3.30.70.360">
    <property type="match status" value="1"/>
</dbReference>
<keyword evidence="1" id="KW-0378">Hydrolase</keyword>
<dbReference type="InterPro" id="IPR002933">
    <property type="entry name" value="Peptidase_M20"/>
</dbReference>
<dbReference type="Pfam" id="PF01546">
    <property type="entry name" value="Peptidase_M20"/>
    <property type="match status" value="1"/>
</dbReference>
<protein>
    <submittedName>
        <fullName evidence="3">Amidohydrolase</fullName>
    </submittedName>
</protein>
<feature type="domain" description="Peptidase M20 dimerisation" evidence="2">
    <location>
        <begin position="187"/>
        <end position="279"/>
    </location>
</feature>
<dbReference type="PANTHER" id="PTHR11014:SF63">
    <property type="entry name" value="METALLOPEPTIDASE, PUTATIVE (AFU_ORTHOLOGUE AFUA_6G09600)-RELATED"/>
    <property type="match status" value="1"/>
</dbReference>
<dbReference type="RefSeq" id="WP_166451721.1">
    <property type="nucleotide sequence ID" value="NZ_JAAOMA010000010.1"/>
</dbReference>
<evidence type="ECO:0000259" key="2">
    <source>
        <dbReference type="Pfam" id="PF07687"/>
    </source>
</evidence>
<keyword evidence="4" id="KW-1185">Reference proteome</keyword>
<dbReference type="InterPro" id="IPR017439">
    <property type="entry name" value="Amidohydrolase"/>
</dbReference>
<name>A0ABX0L8I1_9NEIS</name>
<dbReference type="Proteomes" id="UP001515641">
    <property type="component" value="Unassembled WGS sequence"/>
</dbReference>
<dbReference type="PIRSF" id="PIRSF005962">
    <property type="entry name" value="Pept_M20D_amidohydro"/>
    <property type="match status" value="1"/>
</dbReference>
<dbReference type="InterPro" id="IPR036264">
    <property type="entry name" value="Bact_exopeptidase_dim_dom"/>
</dbReference>
<evidence type="ECO:0000313" key="3">
    <source>
        <dbReference type="EMBL" id="NHR05413.1"/>
    </source>
</evidence>
<proteinExistence type="predicted"/>